<evidence type="ECO:0000256" key="4">
    <source>
        <dbReference type="ARBA" id="ARBA00022989"/>
    </source>
</evidence>
<dbReference type="PANTHER" id="PTHR32322">
    <property type="entry name" value="INNER MEMBRANE TRANSPORTER"/>
    <property type="match status" value="1"/>
</dbReference>
<evidence type="ECO:0000256" key="1">
    <source>
        <dbReference type="ARBA" id="ARBA00004141"/>
    </source>
</evidence>
<feature type="transmembrane region" description="Helical" evidence="6">
    <location>
        <begin position="248"/>
        <end position="272"/>
    </location>
</feature>
<comment type="subcellular location">
    <subcellularLocation>
        <location evidence="1">Membrane</location>
        <topology evidence="1">Multi-pass membrane protein</topology>
    </subcellularLocation>
</comment>
<keyword evidence="5 6" id="KW-0472">Membrane</keyword>
<feature type="domain" description="EamA" evidence="7">
    <location>
        <begin position="158"/>
        <end position="293"/>
    </location>
</feature>
<comment type="caution">
    <text evidence="8">The sequence shown here is derived from an EMBL/GenBank/DDBJ whole genome shotgun (WGS) entry which is preliminary data.</text>
</comment>
<dbReference type="eggNOG" id="COG0697">
    <property type="taxonomic scope" value="Bacteria"/>
</dbReference>
<dbReference type="PANTHER" id="PTHR32322:SF2">
    <property type="entry name" value="EAMA DOMAIN-CONTAINING PROTEIN"/>
    <property type="match status" value="1"/>
</dbReference>
<feature type="domain" description="EamA" evidence="7">
    <location>
        <begin position="16"/>
        <end position="146"/>
    </location>
</feature>
<evidence type="ECO:0000313" key="8">
    <source>
        <dbReference type="EMBL" id="KDN24529.1"/>
    </source>
</evidence>
<keyword evidence="3 6" id="KW-0812">Transmembrane</keyword>
<comment type="similarity">
    <text evidence="2">Belongs to the EamA transporter family.</text>
</comment>
<feature type="transmembrane region" description="Helical" evidence="6">
    <location>
        <begin position="98"/>
        <end position="123"/>
    </location>
</feature>
<gene>
    <name evidence="8" type="ORF">MBO_08786</name>
</gene>
<keyword evidence="4 6" id="KW-1133">Transmembrane helix</keyword>
<dbReference type="InterPro" id="IPR037185">
    <property type="entry name" value="EmrE-like"/>
</dbReference>
<evidence type="ECO:0000256" key="5">
    <source>
        <dbReference type="ARBA" id="ARBA00023136"/>
    </source>
</evidence>
<feature type="transmembrane region" description="Helical" evidence="6">
    <location>
        <begin position="157"/>
        <end position="177"/>
    </location>
</feature>
<feature type="transmembrane region" description="Helical" evidence="6">
    <location>
        <begin position="132"/>
        <end position="151"/>
    </location>
</feature>
<feature type="transmembrane region" description="Helical" evidence="6">
    <location>
        <begin position="223"/>
        <end position="241"/>
    </location>
</feature>
<evidence type="ECO:0000256" key="3">
    <source>
        <dbReference type="ARBA" id="ARBA00022692"/>
    </source>
</evidence>
<feature type="transmembrane region" description="Helical" evidence="6">
    <location>
        <begin position="73"/>
        <end position="92"/>
    </location>
</feature>
<dbReference type="Pfam" id="PF00892">
    <property type="entry name" value="EamA"/>
    <property type="match status" value="2"/>
</dbReference>
<keyword evidence="9" id="KW-1185">Reference proteome</keyword>
<dbReference type="PROSITE" id="PS51257">
    <property type="entry name" value="PROKAR_LIPOPROTEIN"/>
    <property type="match status" value="1"/>
</dbReference>
<evidence type="ECO:0000259" key="7">
    <source>
        <dbReference type="Pfam" id="PF00892"/>
    </source>
</evidence>
<dbReference type="GO" id="GO:0016020">
    <property type="term" value="C:membrane"/>
    <property type="evidence" value="ECO:0007669"/>
    <property type="project" value="UniProtKB-SubCell"/>
</dbReference>
<organism evidence="8 9">
    <name type="scientific">Moraxella bovoculi 237</name>
    <dbReference type="NCBI Taxonomy" id="743974"/>
    <lineage>
        <taxon>Bacteria</taxon>
        <taxon>Pseudomonadati</taxon>
        <taxon>Pseudomonadota</taxon>
        <taxon>Gammaproteobacteria</taxon>
        <taxon>Moraxellales</taxon>
        <taxon>Moraxellaceae</taxon>
        <taxon>Moraxella</taxon>
    </lineage>
</organism>
<dbReference type="RefSeq" id="WP_046700783.1">
    <property type="nucleotide sequence ID" value="NZ_AOMT01000035.1"/>
</dbReference>
<proteinExistence type="inferred from homology"/>
<reference evidence="8 9" key="1">
    <citation type="journal article" date="2014" name="Genome Announc.">
        <title>Draft Genome Sequence of Moraxella bovoculi Strain 237T (ATCC BAA-1259T) Isolated from a Calf with Infectious Bovine Keratoconjunctivitis.</title>
        <authorList>
            <person name="Calcutt M.J."/>
            <person name="Foecking M.F."/>
            <person name="Martin N.T."/>
            <person name="Mhlanga-Mutangadura T."/>
            <person name="Reilly T.J."/>
        </authorList>
    </citation>
    <scope>NUCLEOTIDE SEQUENCE [LARGE SCALE GENOMIC DNA]</scope>
    <source>
        <strain evidence="8 9">237</strain>
    </source>
</reference>
<feature type="transmembrane region" description="Helical" evidence="6">
    <location>
        <begin position="12"/>
        <end position="34"/>
    </location>
</feature>
<protein>
    <recommendedName>
        <fullName evidence="7">EamA domain-containing protein</fullName>
    </recommendedName>
</protein>
<feature type="transmembrane region" description="Helical" evidence="6">
    <location>
        <begin position="189"/>
        <end position="211"/>
    </location>
</feature>
<dbReference type="EMBL" id="AOMT01000035">
    <property type="protein sequence ID" value="KDN24529.1"/>
    <property type="molecule type" value="Genomic_DNA"/>
</dbReference>
<evidence type="ECO:0000256" key="6">
    <source>
        <dbReference type="SAM" id="Phobius"/>
    </source>
</evidence>
<evidence type="ECO:0000256" key="2">
    <source>
        <dbReference type="ARBA" id="ARBA00007362"/>
    </source>
</evidence>
<dbReference type="InterPro" id="IPR050638">
    <property type="entry name" value="AA-Vitamin_Transporters"/>
</dbReference>
<feature type="transmembrane region" description="Helical" evidence="6">
    <location>
        <begin position="40"/>
        <end position="61"/>
    </location>
</feature>
<feature type="transmembrane region" description="Helical" evidence="6">
    <location>
        <begin position="278"/>
        <end position="296"/>
    </location>
</feature>
<name>A0A066UK28_9GAMM</name>
<sequence length="300" mass="32656">MTISNTRPKSKSDLFSMFGLLVGCILFGLGSLIVAHVETVGAYAMAFWRLLISTGVFLVLAKIFGQHFPTDKKAIGFALISGAALGFDLALWHESIYAIGPGISTLLNSLQIFFLAFIAFLWFGERQTKMQLLSLVMASVGVALIASPEFAHNDAALWGFVSGIASGAFLAISMAYIRRTHEVVRVPILPMMTIVGAGGALTMLPMMLLWNWGQIMPTTMSEWGWVFVYGAVMQCMAWGLIAYSIPKLALSLTGLLLLSEPVAALLIDYFWLHKAISGLQWGGAFLVMFAIYLGSLKARN</sequence>
<dbReference type="SUPFAM" id="SSF103481">
    <property type="entry name" value="Multidrug resistance efflux transporter EmrE"/>
    <property type="match status" value="2"/>
</dbReference>
<evidence type="ECO:0000313" key="9">
    <source>
        <dbReference type="Proteomes" id="UP000035860"/>
    </source>
</evidence>
<accession>A0A066UK28</accession>
<dbReference type="InterPro" id="IPR000620">
    <property type="entry name" value="EamA_dom"/>
</dbReference>
<dbReference type="Proteomes" id="UP000035860">
    <property type="component" value="Unassembled WGS sequence"/>
</dbReference>
<dbReference type="AlphaFoldDB" id="A0A066UK28"/>